<dbReference type="OrthoDB" id="2193813at2759"/>
<protein>
    <recommendedName>
        <fullName evidence="4">Transcription initiation factor TFIID subunit 8</fullName>
    </recommendedName>
</protein>
<feature type="region of interest" description="Disordered" evidence="1">
    <location>
        <begin position="1"/>
        <end position="20"/>
    </location>
</feature>
<dbReference type="EMBL" id="LAVV01012916">
    <property type="protein sequence ID" value="KNZ46199.1"/>
    <property type="molecule type" value="Genomic_DNA"/>
</dbReference>
<dbReference type="STRING" id="27349.A0A0L6UCA5"/>
<feature type="region of interest" description="Disordered" evidence="1">
    <location>
        <begin position="267"/>
        <end position="297"/>
    </location>
</feature>
<evidence type="ECO:0008006" key="4">
    <source>
        <dbReference type="Google" id="ProtNLM"/>
    </source>
</evidence>
<organism evidence="2 3">
    <name type="scientific">Puccinia sorghi</name>
    <dbReference type="NCBI Taxonomy" id="27349"/>
    <lineage>
        <taxon>Eukaryota</taxon>
        <taxon>Fungi</taxon>
        <taxon>Dikarya</taxon>
        <taxon>Basidiomycota</taxon>
        <taxon>Pucciniomycotina</taxon>
        <taxon>Pucciniomycetes</taxon>
        <taxon>Pucciniales</taxon>
        <taxon>Pucciniaceae</taxon>
        <taxon>Puccinia</taxon>
    </lineage>
</organism>
<sequence length="318" mass="35318">MNTEHEGRAQKPSEGRAEELQMSQETARFGLLRLISLELGAAGFSHVEHRSLIENLEGLVCGLLDGIVHLAYELAQLSNRSRPNVRDMLAACADQGIEVHHLNHLLSLQPASSSFNQLKFQIPRTRTIKSVDPTLDFLPSDPESDAEEAHDGTHMEVASSFSIRPPTRKRHRLNSERIGGLPHLPSLPAKHAWIHTTFKPAPATVIPPEHLSRSTTTSQPMANLLTNEFLSTEQDDPNTPSCLGFLNRRIRDTRLVERSLTNLVQPNSIIPSFSKPPPPPPHPTVQSNSPSGTPTKLLLSEADIPIINFERDWYPSEQ</sequence>
<dbReference type="Gene3D" id="1.10.20.10">
    <property type="entry name" value="Histone, subunit A"/>
    <property type="match status" value="1"/>
</dbReference>
<evidence type="ECO:0000256" key="1">
    <source>
        <dbReference type="SAM" id="MobiDB-lite"/>
    </source>
</evidence>
<dbReference type="AlphaFoldDB" id="A0A0L6UCA5"/>
<dbReference type="GO" id="GO:0046982">
    <property type="term" value="F:protein heterodimerization activity"/>
    <property type="evidence" value="ECO:0007669"/>
    <property type="project" value="InterPro"/>
</dbReference>
<reference evidence="2 3" key="1">
    <citation type="submission" date="2015-08" db="EMBL/GenBank/DDBJ databases">
        <title>Next Generation Sequencing and Analysis of the Genome of Puccinia sorghi L Schw, the Causal Agent of Maize Common Rust.</title>
        <authorList>
            <person name="Rochi L."/>
            <person name="Burguener G."/>
            <person name="Darino M."/>
            <person name="Turjanski A."/>
            <person name="Kreff E."/>
            <person name="Dieguez M.J."/>
            <person name="Sacco F."/>
        </authorList>
    </citation>
    <scope>NUCLEOTIDE SEQUENCE [LARGE SCALE GENOMIC DNA]</scope>
    <source>
        <strain evidence="2 3">RO10H11247</strain>
    </source>
</reference>
<dbReference type="VEuPathDB" id="FungiDB:VP01_747g5"/>
<dbReference type="CDD" id="cd00076">
    <property type="entry name" value="HFD_SF"/>
    <property type="match status" value="1"/>
</dbReference>
<dbReference type="InterPro" id="IPR009072">
    <property type="entry name" value="Histone-fold"/>
</dbReference>
<evidence type="ECO:0000313" key="3">
    <source>
        <dbReference type="Proteomes" id="UP000037035"/>
    </source>
</evidence>
<name>A0A0L6UCA5_9BASI</name>
<accession>A0A0L6UCA5</accession>
<feature type="region of interest" description="Disordered" evidence="1">
    <location>
        <begin position="133"/>
        <end position="169"/>
    </location>
</feature>
<feature type="compositionally biased region" description="Pro residues" evidence="1">
    <location>
        <begin position="274"/>
        <end position="283"/>
    </location>
</feature>
<dbReference type="Proteomes" id="UP000037035">
    <property type="component" value="Unassembled WGS sequence"/>
</dbReference>
<comment type="caution">
    <text evidence="2">The sequence shown here is derived from an EMBL/GenBank/DDBJ whole genome shotgun (WGS) entry which is preliminary data.</text>
</comment>
<keyword evidence="3" id="KW-1185">Reference proteome</keyword>
<gene>
    <name evidence="2" type="ORF">VP01_747g5</name>
</gene>
<evidence type="ECO:0000313" key="2">
    <source>
        <dbReference type="EMBL" id="KNZ46199.1"/>
    </source>
</evidence>
<proteinExistence type="predicted"/>
<feature type="compositionally biased region" description="Basic and acidic residues" evidence="1">
    <location>
        <begin position="1"/>
        <end position="19"/>
    </location>
</feature>